<dbReference type="InterPro" id="IPR038765">
    <property type="entry name" value="Papain-like_cys_pep_sf"/>
</dbReference>
<dbReference type="AlphaFoldDB" id="A0A4R8FPJ3"/>
<accession>A0A4R8FPJ3</accession>
<reference evidence="1 2" key="1">
    <citation type="submission" date="2019-03" db="EMBL/GenBank/DDBJ databases">
        <title>Freshwater and sediment microbial communities from various areas in North America, analyzing microbe dynamics in response to fracking.</title>
        <authorList>
            <person name="Lamendella R."/>
        </authorList>
    </citation>
    <scope>NUCLEOTIDE SEQUENCE [LARGE SCALE GENOMIC DNA]</scope>
    <source>
        <strain evidence="1 2">6_TX</strain>
    </source>
</reference>
<dbReference type="Gene3D" id="3.90.1720.10">
    <property type="entry name" value="endopeptidase domain like (from Nostoc punctiforme)"/>
    <property type="match status" value="1"/>
</dbReference>
<dbReference type="RefSeq" id="WP_134018198.1">
    <property type="nucleotide sequence ID" value="NZ_SOEC01000010.1"/>
</dbReference>
<protein>
    <submittedName>
        <fullName evidence="1">Permuted papain-like amidase YaeF/Yiix C92 family enzyme</fullName>
    </submittedName>
</protein>
<gene>
    <name evidence="1" type="ORF">DFO67_11040</name>
</gene>
<name>A0A4R8FPJ3_9GAMM</name>
<proteinExistence type="predicted"/>
<sequence length="267" mass="29553">MNSLLRVIGRLLAAYLNQPAHESYIQPTNIAALSGLLKPADVLLVEGNRRISTAIKYLTQSTWSHAALYIGRLPVTAGAGDQPAFVEADVETGVRVVGLDSFAGLQLRLCRPIGLTDADAARVVAHVCARIGNRYDLKNVFDLARYLFPTPPVPSTWRRRMLTLGSGDPTRAICSSLIAEAFQSVRFPILPLIETLPAPTRHCANCVQEQWHIRHHSLFVPRDFDVSPYFDIVKPNMANGFDYRCLPWDSPGPATSLPQQRESLIEN</sequence>
<evidence type="ECO:0000313" key="2">
    <source>
        <dbReference type="Proteomes" id="UP000294489"/>
    </source>
</evidence>
<dbReference type="SUPFAM" id="SSF54001">
    <property type="entry name" value="Cysteine proteinases"/>
    <property type="match status" value="1"/>
</dbReference>
<evidence type="ECO:0000313" key="1">
    <source>
        <dbReference type="EMBL" id="TDX28340.1"/>
    </source>
</evidence>
<comment type="caution">
    <text evidence="1">The sequence shown here is derived from an EMBL/GenBank/DDBJ whole genome shotgun (WGS) entry which is preliminary data.</text>
</comment>
<organism evidence="1 2">
    <name type="scientific">Modicisalibacter xianhensis</name>
    <dbReference type="NCBI Taxonomy" id="442341"/>
    <lineage>
        <taxon>Bacteria</taxon>
        <taxon>Pseudomonadati</taxon>
        <taxon>Pseudomonadota</taxon>
        <taxon>Gammaproteobacteria</taxon>
        <taxon>Oceanospirillales</taxon>
        <taxon>Halomonadaceae</taxon>
        <taxon>Modicisalibacter</taxon>
    </lineage>
</organism>
<dbReference type="EMBL" id="SOEC01000010">
    <property type="protein sequence ID" value="TDX28340.1"/>
    <property type="molecule type" value="Genomic_DNA"/>
</dbReference>
<dbReference type="Proteomes" id="UP000294489">
    <property type="component" value="Unassembled WGS sequence"/>
</dbReference>
<dbReference type="OrthoDB" id="1550427at2"/>